<keyword evidence="4 6" id="KW-0175">Coiled coil</keyword>
<comment type="subcellular location">
    <subcellularLocation>
        <location evidence="1">Cytoplasm</location>
        <location evidence="1">Cytoskeleton</location>
        <location evidence="1">Microtubule organizing center</location>
        <location evidence="1">Centrosome</location>
    </subcellularLocation>
</comment>
<evidence type="ECO:0000256" key="4">
    <source>
        <dbReference type="ARBA" id="ARBA00023054"/>
    </source>
</evidence>
<accession>A0A9Q0RSF6</accession>
<feature type="coiled-coil region" evidence="6">
    <location>
        <begin position="1036"/>
        <end position="1063"/>
    </location>
</feature>
<dbReference type="PANTHER" id="PTHR44981:SF2">
    <property type="entry name" value="PERICENTRIN-LIKE PROTEIN, ISOFORM F"/>
    <property type="match status" value="1"/>
</dbReference>
<evidence type="ECO:0000256" key="5">
    <source>
        <dbReference type="ARBA" id="ARBA00023212"/>
    </source>
</evidence>
<dbReference type="GO" id="GO:0060090">
    <property type="term" value="F:molecular adaptor activity"/>
    <property type="evidence" value="ECO:0007669"/>
    <property type="project" value="InterPro"/>
</dbReference>
<evidence type="ECO:0000256" key="3">
    <source>
        <dbReference type="ARBA" id="ARBA00022553"/>
    </source>
</evidence>
<proteinExistence type="predicted"/>
<evidence type="ECO:0000313" key="8">
    <source>
        <dbReference type="EMBL" id="KAJ6224635.1"/>
    </source>
</evidence>
<reference evidence="8" key="1">
    <citation type="submission" date="2022-12" db="EMBL/GenBank/DDBJ databases">
        <title>Genome assemblies of Blomia tropicalis.</title>
        <authorList>
            <person name="Cui Y."/>
        </authorList>
    </citation>
    <scope>NUCLEOTIDE SEQUENCE</scope>
    <source>
        <tissue evidence="8">Adult mites</tissue>
    </source>
</reference>
<dbReference type="Gene3D" id="1.10.287.1490">
    <property type="match status" value="1"/>
</dbReference>
<feature type="coiled-coil region" evidence="6">
    <location>
        <begin position="832"/>
        <end position="1004"/>
    </location>
</feature>
<protein>
    <recommendedName>
        <fullName evidence="7">Pericentrin/AKAP-450 centrosomal targeting domain-containing protein</fullName>
    </recommendedName>
</protein>
<feature type="coiled-coil region" evidence="6">
    <location>
        <begin position="219"/>
        <end position="253"/>
    </location>
</feature>
<keyword evidence="3" id="KW-0597">Phosphoprotein</keyword>
<keyword evidence="2" id="KW-0963">Cytoplasm</keyword>
<organism evidence="8 9">
    <name type="scientific">Blomia tropicalis</name>
    <name type="common">Mite</name>
    <dbReference type="NCBI Taxonomy" id="40697"/>
    <lineage>
        <taxon>Eukaryota</taxon>
        <taxon>Metazoa</taxon>
        <taxon>Ecdysozoa</taxon>
        <taxon>Arthropoda</taxon>
        <taxon>Chelicerata</taxon>
        <taxon>Arachnida</taxon>
        <taxon>Acari</taxon>
        <taxon>Acariformes</taxon>
        <taxon>Sarcoptiformes</taxon>
        <taxon>Astigmata</taxon>
        <taxon>Glycyphagoidea</taxon>
        <taxon>Echimyopodidae</taxon>
        <taxon>Blomia</taxon>
    </lineage>
</organism>
<dbReference type="PANTHER" id="PTHR44981">
    <property type="entry name" value="PERICENTRIN-LIKE PROTEIN, ISOFORM F"/>
    <property type="match status" value="1"/>
</dbReference>
<evidence type="ECO:0000256" key="6">
    <source>
        <dbReference type="SAM" id="Coils"/>
    </source>
</evidence>
<evidence type="ECO:0000256" key="2">
    <source>
        <dbReference type="ARBA" id="ARBA00022490"/>
    </source>
</evidence>
<dbReference type="GO" id="GO:0007165">
    <property type="term" value="P:signal transduction"/>
    <property type="evidence" value="ECO:0007669"/>
    <property type="project" value="InterPro"/>
</dbReference>
<dbReference type="OMA" id="CELQLKY"/>
<keyword evidence="5" id="KW-0206">Cytoskeleton</keyword>
<feature type="domain" description="Pericentrin/AKAP-450 centrosomal targeting" evidence="7">
    <location>
        <begin position="1130"/>
        <end position="1208"/>
    </location>
</feature>
<comment type="caution">
    <text evidence="8">The sequence shown here is derived from an EMBL/GenBank/DDBJ whole genome shotgun (WGS) entry which is preliminary data.</text>
</comment>
<feature type="coiled-coil region" evidence="6">
    <location>
        <begin position="473"/>
        <end position="728"/>
    </location>
</feature>
<sequence>MNSLDEFLALESMLQKSEDSLIKHQRKKHKTELIPLNMSDQTSSLITNRQSDTDEIEVLESIVLNELSKHNDIKKRDAIIRKLFSRLHRELQDKEDLRKSEELIVEELKDFTHQVKHMTFAALVAKDKSNVNSNCTTANNPNINKKCSECQTDFSPTINDSIETCRRMVVDNETNDFNIHNKLLTTTINLVNENDGNPNFDKILLEQIKQHENTIQSERQSYIDEIQRLNRIVEDKNNDIHNLREQVKRSISNSISSASSTLKSIYLDAEDSSKDYSRMQGLFDWPIEDSCSAGDHTLMGDTGFEPFNPNTSKTNGDDQVLVVLSALVKAFLDLENDIQKSLEKLGFSYNKTNKSMKLLEENNCSMQLNLTSSLDDEQVADFTFELDEDGPDLTPLSMIYSSYSLNTSFNDIEDDVVLGASHRLRHAVQHLLKVFANLVEYTRKIGTNGIDTIAILKQKDELLLELQEEVVRRDKLTTQLLEKEHLVHNLESEKNVLQDQLMDYNEIRSEHEQLKLKCAEYEHDRDRLINEHKRLEMEKSSFSQGLPQLHQSLLHENETLQRDNQTLQHEKMVLMKKINNLTSDFDLFRSEKEQVIEDKNVEIEELTSKNAASEKKCNSYKEFLEEQTQERESEREEYNKGIASLNEKLKEKEKNECRLKSSIRSLESQVTLLTEEKNSKDEQNEELSANLKDSNLKVSELNLLVKQLEAENERNSQVELELRNKLKELSNSLNIKLNDETNWKDLIDAVSKIAEAKQVNCVTVETTHPGKQLVQDEEDFTSSINSEDSVFRTIKLMDDKIQILGGQVDSLVEKNCQLEKELEQTTECALKLDKIKTEMEVLERNLHESQKQNEMLRQEINDNHMKYSELKVKLESSVDMNEFKKVVQDLKSKLQTEKKQTESVSVKLDQANRHVNDLDEKIDAYKKEIKSYKELLKSYEHDGKMSKERGDYKKKYETISNEVAQLNEKLSSKEKTISVMEQNIEMLKKKLNATNAEKDLYFEKLQSTDDGQNKIIIFEKNIEKLRLQNKMSMDKITYLELEIKSLKKKIDILEKENDYLKVENHRLSKMSVASMIPESSENNSNLDSAFASTVTLNMNGGNNSDGNLYLNGLDKISKIGVSSNNLLMLKVQRLLTQKGALIYQKNYLIHVLGGYQQTENETLSLLVNINHTKDVDECEAKLRGKQKFRSITYALVALNRMRYMANIWQCRKQQLLTNKAAHSISNNHQQLPIPPRKIASNSSLNKLSSMINTSASSSSSSSSSSPIHFSKHSSLSAHINSTMKDYVDRLHVVHETLGLHTNKQL</sequence>
<dbReference type="EMBL" id="JAPWDV010000001">
    <property type="protein sequence ID" value="KAJ6224635.1"/>
    <property type="molecule type" value="Genomic_DNA"/>
</dbReference>
<evidence type="ECO:0000313" key="9">
    <source>
        <dbReference type="Proteomes" id="UP001142055"/>
    </source>
</evidence>
<keyword evidence="9" id="KW-1185">Reference proteome</keyword>
<dbReference type="Proteomes" id="UP001142055">
    <property type="component" value="Chromosome 1"/>
</dbReference>
<name>A0A9Q0RSF6_BLOTA</name>
<dbReference type="InterPro" id="IPR028745">
    <property type="entry name" value="AKAP9/Pericentrin"/>
</dbReference>
<dbReference type="InterPro" id="IPR019528">
    <property type="entry name" value="PACT_domain"/>
</dbReference>
<dbReference type="Pfam" id="PF10495">
    <property type="entry name" value="PACT_coil_coil"/>
    <property type="match status" value="1"/>
</dbReference>
<dbReference type="GO" id="GO:0005813">
    <property type="term" value="C:centrosome"/>
    <property type="evidence" value="ECO:0007669"/>
    <property type="project" value="UniProtKB-SubCell"/>
</dbReference>
<evidence type="ECO:0000256" key="1">
    <source>
        <dbReference type="ARBA" id="ARBA00004300"/>
    </source>
</evidence>
<dbReference type="GO" id="GO:0005737">
    <property type="term" value="C:cytoplasm"/>
    <property type="evidence" value="ECO:0007669"/>
    <property type="project" value="UniProtKB-ARBA"/>
</dbReference>
<evidence type="ECO:0000259" key="7">
    <source>
        <dbReference type="Pfam" id="PF10495"/>
    </source>
</evidence>
<gene>
    <name evidence="8" type="ORF">RDWZM_003180</name>
</gene>